<name>A0A1B8GDV3_9PEZI</name>
<comment type="similarity">
    <text evidence="1">Belongs to the bacterial ribosomal protein bL34 family.</text>
</comment>
<dbReference type="STRING" id="342668.A0A1B8GDV3"/>
<dbReference type="InterPro" id="IPR000271">
    <property type="entry name" value="Ribosomal_bL34"/>
</dbReference>
<dbReference type="EMBL" id="KV460247">
    <property type="protein sequence ID" value="OBT93993.1"/>
    <property type="molecule type" value="Genomic_DNA"/>
</dbReference>
<feature type="region of interest" description="Disordered" evidence="4">
    <location>
        <begin position="51"/>
        <end position="72"/>
    </location>
</feature>
<sequence>MLSLRCSRGVTAALKPVMQAKAVKSVAPQASRTFSILTPLRPSLQPRALARAPTSVSSSAAIDTTTTTTSASSSEILDLLPKISTHPSLAGIQVRCGPRNTFSPSHFVRKRRHGFLSRVRTRKGRATLQRRKSKNRSTLSH</sequence>
<feature type="compositionally biased region" description="Basic residues" evidence="4">
    <location>
        <begin position="121"/>
        <end position="135"/>
    </location>
</feature>
<gene>
    <name evidence="5" type="ORF">VE01_07125</name>
</gene>
<evidence type="ECO:0000256" key="1">
    <source>
        <dbReference type="ARBA" id="ARBA00010111"/>
    </source>
</evidence>
<dbReference type="Pfam" id="PF00468">
    <property type="entry name" value="Ribosomal_L34"/>
    <property type="match status" value="1"/>
</dbReference>
<keyword evidence="3" id="KW-0687">Ribonucleoprotein</keyword>
<dbReference type="PANTHER" id="PTHR14503:SF4">
    <property type="entry name" value="LARGE RIBOSOMAL SUBUNIT PROTEIN BL34M"/>
    <property type="match status" value="1"/>
</dbReference>
<proteinExistence type="inferred from homology"/>
<accession>A0A1B8GDV3</accession>
<feature type="region of interest" description="Disordered" evidence="4">
    <location>
        <begin position="121"/>
        <end position="141"/>
    </location>
</feature>
<feature type="compositionally biased region" description="Low complexity" evidence="4">
    <location>
        <begin position="54"/>
        <end position="72"/>
    </location>
</feature>
<dbReference type="PANTHER" id="PTHR14503">
    <property type="entry name" value="MITOCHONDRIAL RIBOSOMAL PROTEIN 34 FAMILY MEMBER"/>
    <property type="match status" value="1"/>
</dbReference>
<evidence type="ECO:0000256" key="3">
    <source>
        <dbReference type="ARBA" id="ARBA00023274"/>
    </source>
</evidence>
<evidence type="ECO:0000256" key="4">
    <source>
        <dbReference type="SAM" id="MobiDB-lite"/>
    </source>
</evidence>
<dbReference type="GO" id="GO:0005762">
    <property type="term" value="C:mitochondrial large ribosomal subunit"/>
    <property type="evidence" value="ECO:0007669"/>
    <property type="project" value="TreeGrafter"/>
</dbReference>
<dbReference type="NCBIfam" id="TIGR01030">
    <property type="entry name" value="rpmH_bact"/>
    <property type="match status" value="1"/>
</dbReference>
<dbReference type="OrthoDB" id="431691at2759"/>
<dbReference type="GO" id="GO:0006412">
    <property type="term" value="P:translation"/>
    <property type="evidence" value="ECO:0007669"/>
    <property type="project" value="InterPro"/>
</dbReference>
<dbReference type="AlphaFoldDB" id="A0A1B8GDV3"/>
<evidence type="ECO:0008006" key="7">
    <source>
        <dbReference type="Google" id="ProtNLM"/>
    </source>
</evidence>
<dbReference type="Gene3D" id="1.10.287.3980">
    <property type="match status" value="1"/>
</dbReference>
<dbReference type="RefSeq" id="XP_018127726.1">
    <property type="nucleotide sequence ID" value="XM_018276561.2"/>
</dbReference>
<reference evidence="6" key="2">
    <citation type="journal article" date="2018" name="Nat. Commun.">
        <title>Extreme sensitivity to ultraviolet light in the fungal pathogen causing white-nose syndrome of bats.</title>
        <authorList>
            <person name="Palmer J.M."/>
            <person name="Drees K.P."/>
            <person name="Foster J.T."/>
            <person name="Lindner D.L."/>
        </authorList>
    </citation>
    <scope>NUCLEOTIDE SEQUENCE [LARGE SCALE GENOMIC DNA]</scope>
    <source>
        <strain evidence="6">UAMH 10579</strain>
    </source>
</reference>
<evidence type="ECO:0000313" key="6">
    <source>
        <dbReference type="Proteomes" id="UP000091956"/>
    </source>
</evidence>
<keyword evidence="2" id="KW-0689">Ribosomal protein</keyword>
<keyword evidence="6" id="KW-1185">Reference proteome</keyword>
<dbReference type="GO" id="GO:0003735">
    <property type="term" value="F:structural constituent of ribosome"/>
    <property type="evidence" value="ECO:0007669"/>
    <property type="project" value="InterPro"/>
</dbReference>
<evidence type="ECO:0000256" key="2">
    <source>
        <dbReference type="ARBA" id="ARBA00022980"/>
    </source>
</evidence>
<organism evidence="5 6">
    <name type="scientific">Pseudogymnoascus verrucosus</name>
    <dbReference type="NCBI Taxonomy" id="342668"/>
    <lineage>
        <taxon>Eukaryota</taxon>
        <taxon>Fungi</taxon>
        <taxon>Dikarya</taxon>
        <taxon>Ascomycota</taxon>
        <taxon>Pezizomycotina</taxon>
        <taxon>Leotiomycetes</taxon>
        <taxon>Thelebolales</taxon>
        <taxon>Thelebolaceae</taxon>
        <taxon>Pseudogymnoascus</taxon>
    </lineage>
</organism>
<dbReference type="Proteomes" id="UP000091956">
    <property type="component" value="Unassembled WGS sequence"/>
</dbReference>
<reference evidence="5 6" key="1">
    <citation type="submission" date="2016-03" db="EMBL/GenBank/DDBJ databases">
        <title>Comparative genomics of Pseudogymnoascus destructans, the fungus causing white-nose syndrome of bats.</title>
        <authorList>
            <person name="Palmer J.M."/>
            <person name="Drees K.P."/>
            <person name="Foster J.T."/>
            <person name="Lindner D.L."/>
        </authorList>
    </citation>
    <scope>NUCLEOTIDE SEQUENCE [LARGE SCALE GENOMIC DNA]</scope>
    <source>
        <strain evidence="5 6">UAMH 10579</strain>
    </source>
</reference>
<evidence type="ECO:0000313" key="5">
    <source>
        <dbReference type="EMBL" id="OBT93993.1"/>
    </source>
</evidence>
<protein>
    <recommendedName>
        <fullName evidence="7">Ribosomal protein L34</fullName>
    </recommendedName>
</protein>
<dbReference type="GeneID" id="28840511"/>